<dbReference type="AlphaFoldDB" id="A0A5P6VVL5"/>
<dbReference type="RefSeq" id="WP_151623725.1">
    <property type="nucleotide sequence ID" value="NZ_CP043028.1"/>
</dbReference>
<protein>
    <submittedName>
        <fullName evidence="1">Uncharacterized protein</fullName>
    </submittedName>
</protein>
<dbReference type="OrthoDB" id="243939at2"/>
<organism evidence="1 2">
    <name type="scientific">Pseudobutyrivibrio xylanivorans</name>
    <dbReference type="NCBI Taxonomy" id="185007"/>
    <lineage>
        <taxon>Bacteria</taxon>
        <taxon>Bacillati</taxon>
        <taxon>Bacillota</taxon>
        <taxon>Clostridia</taxon>
        <taxon>Lachnospirales</taxon>
        <taxon>Lachnospiraceae</taxon>
        <taxon>Pseudobutyrivibrio</taxon>
    </lineage>
</organism>
<evidence type="ECO:0000313" key="1">
    <source>
        <dbReference type="EMBL" id="QFJ55181.1"/>
    </source>
</evidence>
<name>A0A5P6VVL5_PSEXY</name>
<evidence type="ECO:0000313" key="2">
    <source>
        <dbReference type="Proteomes" id="UP000327030"/>
    </source>
</evidence>
<accession>A0A5P6VVL5</accession>
<dbReference type="EMBL" id="CP043028">
    <property type="protein sequence ID" value="QFJ55181.1"/>
    <property type="molecule type" value="Genomic_DNA"/>
</dbReference>
<gene>
    <name evidence="1" type="ORF">FXF36_10065</name>
</gene>
<reference evidence="2" key="1">
    <citation type="submission" date="2019-08" db="EMBL/GenBank/DDBJ databases">
        <title>Complete Genome Sequence of the Polysaccharide-Degrading Rumen Bacterium Pseudobutyrivibrio xylanivorans MA3014.</title>
        <authorList>
            <person name="Palevich N."/>
            <person name="Maclean P.H."/>
            <person name="Kelly W.J."/>
            <person name="Leahy S.C."/>
            <person name="Rakonjac J."/>
            <person name="Attwood G.T."/>
        </authorList>
    </citation>
    <scope>NUCLEOTIDE SEQUENCE [LARGE SCALE GENOMIC DNA]</scope>
    <source>
        <strain evidence="2">MA3014</strain>
    </source>
</reference>
<dbReference type="KEGG" id="pxv:FXF36_10065"/>
<dbReference type="Proteomes" id="UP000327030">
    <property type="component" value="Chromosome 1"/>
</dbReference>
<sequence>MAQKLAQKKYLLLKKQYLTEKLHTLDYENELLEPLENAIDSFLKNPGYCQLMTSNSFESNSSIEQWINESYNCNPHYPEQLSIPCPSGKKVRSKSESYIDMALFQKGIPYKYECELIIQGRTFYPDFTLLNPITGNLIYWEHFGIMDDSSYAKKAFNKMQLYHSNGIVPGKNLITTFETKENPFSYSDAVSALSMMRL</sequence>
<dbReference type="Gene3D" id="3.40.91.30">
    <property type="match status" value="1"/>
</dbReference>
<proteinExistence type="predicted"/>